<keyword evidence="4" id="KW-0809">Transit peptide</keyword>
<gene>
    <name evidence="7" type="ORF">B9G98_01643</name>
</gene>
<evidence type="ECO:0000313" key="8">
    <source>
        <dbReference type="Proteomes" id="UP000238350"/>
    </source>
</evidence>
<evidence type="ECO:0000256" key="3">
    <source>
        <dbReference type="ARBA" id="ARBA00013994"/>
    </source>
</evidence>
<name>A0A2T0FG96_9ASCO</name>
<evidence type="ECO:0000256" key="4">
    <source>
        <dbReference type="ARBA" id="ARBA00022946"/>
    </source>
</evidence>
<protein>
    <recommendedName>
        <fullName evidence="3">Altered inheritance of mitochondria protein 23, mitochondrial</fullName>
    </recommendedName>
</protein>
<dbReference type="GO" id="GO:0005739">
    <property type="term" value="C:mitochondrion"/>
    <property type="evidence" value="ECO:0007669"/>
    <property type="project" value="UniProtKB-SubCell"/>
</dbReference>
<keyword evidence="5" id="KW-0496">Mitochondrion</keyword>
<evidence type="ECO:0000256" key="6">
    <source>
        <dbReference type="SAM" id="MobiDB-lite"/>
    </source>
</evidence>
<reference evidence="7 8" key="1">
    <citation type="submission" date="2017-04" db="EMBL/GenBank/DDBJ databases">
        <title>Genome sequencing of [Candida] sorbophila.</title>
        <authorList>
            <person name="Ahn J.O."/>
        </authorList>
    </citation>
    <scope>NUCLEOTIDE SEQUENCE [LARGE SCALE GENOMIC DNA]</scope>
    <source>
        <strain evidence="7 8">DS02</strain>
    </source>
</reference>
<evidence type="ECO:0000256" key="5">
    <source>
        <dbReference type="ARBA" id="ARBA00023128"/>
    </source>
</evidence>
<feature type="region of interest" description="Disordered" evidence="6">
    <location>
        <begin position="126"/>
        <end position="148"/>
    </location>
</feature>
<dbReference type="GeneID" id="36515392"/>
<dbReference type="Proteomes" id="UP000238350">
    <property type="component" value="Unassembled WGS sequence"/>
</dbReference>
<evidence type="ECO:0000256" key="1">
    <source>
        <dbReference type="ARBA" id="ARBA00004173"/>
    </source>
</evidence>
<proteinExistence type="inferred from homology"/>
<evidence type="ECO:0000256" key="2">
    <source>
        <dbReference type="ARBA" id="ARBA00008476"/>
    </source>
</evidence>
<organism evidence="7 8">
    <name type="scientific">Wickerhamiella sorbophila</name>
    <dbReference type="NCBI Taxonomy" id="45607"/>
    <lineage>
        <taxon>Eukaryota</taxon>
        <taxon>Fungi</taxon>
        <taxon>Dikarya</taxon>
        <taxon>Ascomycota</taxon>
        <taxon>Saccharomycotina</taxon>
        <taxon>Dipodascomycetes</taxon>
        <taxon>Dipodascales</taxon>
        <taxon>Trichomonascaceae</taxon>
        <taxon>Wickerhamiella</taxon>
    </lineage>
</organism>
<dbReference type="InterPro" id="IPR029427">
    <property type="entry name" value="AIM23"/>
</dbReference>
<dbReference type="EMBL" id="NDIQ01000001">
    <property type="protein sequence ID" value="PRT54023.1"/>
    <property type="molecule type" value="Genomic_DNA"/>
</dbReference>
<comment type="similarity">
    <text evidence="2">Belongs to the AIM23 family.</text>
</comment>
<accession>A0A2T0FG96</accession>
<keyword evidence="8" id="KW-1185">Reference proteome</keyword>
<sequence>MIKLSGGVRLVAGAFRGYATVKEIARMVPKEGKVVFIDGKVVSHDTELTAIAVPKGCELQVVSVNARGDNEDPKVAVKIAELLKKGTAVDKKAKKTKPAQIKEISVSWSISKKDFDLQKRKAIESVFNRGHTSDSKSAGKSSTYSGQS</sequence>
<dbReference type="Pfam" id="PF14877">
    <property type="entry name" value="mIF3"/>
    <property type="match status" value="1"/>
</dbReference>
<comment type="caution">
    <text evidence="7">The sequence shown here is derived from an EMBL/GenBank/DDBJ whole genome shotgun (WGS) entry which is preliminary data.</text>
</comment>
<dbReference type="RefSeq" id="XP_024663969.1">
    <property type="nucleotide sequence ID" value="XM_024808201.1"/>
</dbReference>
<dbReference type="AlphaFoldDB" id="A0A2T0FG96"/>
<evidence type="ECO:0000313" key="7">
    <source>
        <dbReference type="EMBL" id="PRT54023.1"/>
    </source>
</evidence>
<feature type="compositionally biased region" description="Polar residues" evidence="6">
    <location>
        <begin position="135"/>
        <end position="148"/>
    </location>
</feature>
<comment type="subcellular location">
    <subcellularLocation>
        <location evidence="1">Mitochondrion</location>
    </subcellularLocation>
</comment>